<organism evidence="14 15">
    <name type="scientific">Mytilus galloprovincialis</name>
    <name type="common">Mediterranean mussel</name>
    <dbReference type="NCBI Taxonomy" id="29158"/>
    <lineage>
        <taxon>Eukaryota</taxon>
        <taxon>Metazoa</taxon>
        <taxon>Spiralia</taxon>
        <taxon>Lophotrochozoa</taxon>
        <taxon>Mollusca</taxon>
        <taxon>Bivalvia</taxon>
        <taxon>Autobranchia</taxon>
        <taxon>Pteriomorphia</taxon>
        <taxon>Mytilida</taxon>
        <taxon>Mytiloidea</taxon>
        <taxon>Mytilidae</taxon>
        <taxon>Mytilinae</taxon>
        <taxon>Mytilus</taxon>
    </lineage>
</organism>
<dbReference type="Proteomes" id="UP000596742">
    <property type="component" value="Unassembled WGS sequence"/>
</dbReference>
<evidence type="ECO:0000256" key="9">
    <source>
        <dbReference type="ARBA" id="ARBA00023170"/>
    </source>
</evidence>
<dbReference type="PANTHER" id="PTHR24365">
    <property type="entry name" value="TOLL-LIKE RECEPTOR"/>
    <property type="match status" value="1"/>
</dbReference>
<evidence type="ECO:0000256" key="1">
    <source>
        <dbReference type="ARBA" id="ARBA00004479"/>
    </source>
</evidence>
<evidence type="ECO:0000256" key="2">
    <source>
        <dbReference type="ARBA" id="ARBA00009634"/>
    </source>
</evidence>
<evidence type="ECO:0000256" key="8">
    <source>
        <dbReference type="ARBA" id="ARBA00023136"/>
    </source>
</evidence>
<keyword evidence="5 12" id="KW-0732">Signal</keyword>
<dbReference type="InterPro" id="IPR001611">
    <property type="entry name" value="Leu-rich_rpt"/>
</dbReference>
<evidence type="ECO:0000259" key="13">
    <source>
        <dbReference type="PROSITE" id="PS50104"/>
    </source>
</evidence>
<dbReference type="PROSITE" id="PS50104">
    <property type="entry name" value="TIR"/>
    <property type="match status" value="1"/>
</dbReference>
<feature type="chain" id="PRO_5032913949" evidence="12">
    <location>
        <begin position="22"/>
        <end position="702"/>
    </location>
</feature>
<comment type="subcellular location">
    <subcellularLocation>
        <location evidence="1">Membrane</location>
        <topology evidence="1">Single-pass type I membrane protein</topology>
    </subcellularLocation>
</comment>
<name>A0A8B6BUQ8_MYTGA</name>
<dbReference type="InterPro" id="IPR000483">
    <property type="entry name" value="Cys-rich_flank_reg_C"/>
</dbReference>
<keyword evidence="6" id="KW-0677">Repeat</keyword>
<dbReference type="InterPro" id="IPR035897">
    <property type="entry name" value="Toll_tir_struct_dom_sf"/>
</dbReference>
<gene>
    <name evidence="14" type="ORF">MGAL_10B078778</name>
</gene>
<dbReference type="Gene3D" id="3.40.50.10140">
    <property type="entry name" value="Toll/interleukin-1 receptor homology (TIR) domain"/>
    <property type="match status" value="1"/>
</dbReference>
<keyword evidence="4 11" id="KW-0812">Transmembrane</keyword>
<dbReference type="InterPro" id="IPR032675">
    <property type="entry name" value="LRR_dom_sf"/>
</dbReference>
<reference evidence="14" key="1">
    <citation type="submission" date="2018-11" db="EMBL/GenBank/DDBJ databases">
        <authorList>
            <person name="Alioto T."/>
            <person name="Alioto T."/>
        </authorList>
    </citation>
    <scope>NUCLEOTIDE SEQUENCE</scope>
</reference>
<dbReference type="EMBL" id="UYJE01000682">
    <property type="protein sequence ID" value="VDH95322.1"/>
    <property type="molecule type" value="Genomic_DNA"/>
</dbReference>
<dbReference type="GO" id="GO:0005886">
    <property type="term" value="C:plasma membrane"/>
    <property type="evidence" value="ECO:0007669"/>
    <property type="project" value="TreeGrafter"/>
</dbReference>
<dbReference type="Pfam" id="PF13855">
    <property type="entry name" value="LRR_8"/>
    <property type="match status" value="1"/>
</dbReference>
<comment type="similarity">
    <text evidence="2">Belongs to the Toll-like receptor family.</text>
</comment>
<sequence>MLQSYFLIIVLLALPVYILVARTSSCPKPCICKKKGGTASCRGALLRFVPVFPTYVTKLYFSGNLLETINASTFRNLEGLKLVFISLGQNGITHITADAFSGFRFLLELDLSRNPKLTPLMVADAVAHIKCINFKHIILNRMIWRNEPTELYISLSHFNIQKLEMLENNFENLNMTLLSENLAQLKELRIGYGVISIIQPGYFQKLEILDLHFNRIRFTKDFFGNETTCYLPQLVKLNLAANSIASIDKLFWCLDNLNVLRLDGNPILDVLNNTFFYLPSLEILYMGNLGFRFNRIDDRAFQSSTLKQLWFFNNHFVFIKDVMHHFNETEIFRHSPKLEYLDLRGNEFPSIHVLEKMLSPVKSLSQLIIDNCQLITLPENLFSKLPNLFYVSLRNNRISSWNGQRVFGNQSSLRTMRLTGNSLSTINERMFPRKALTHLSMLFLGNNPFACTCSNVWFKNWIETEQSIFENYPELYHCKTPPEKDGELLKDGIPTQFECSNTKNELFTAIVTSLSLSGIVFVIIFSLIFRLRWHIRYWLYLYRVKKKEFSLITNEETDYTFEAYVIYCDNDLKWIQRELLGKIENESEISLCIRDRDFEVGKVYVENIIEKMNSSRRIILVISHDMVKSNWCLFESRIAQEKCLNKESDALISLMVEDVSEENMSSSLRAFVNSASLSKFPAKEYDQEQFWLNLTKLLRNQR</sequence>
<dbReference type="SMART" id="SM00369">
    <property type="entry name" value="LRR_TYP"/>
    <property type="match status" value="9"/>
</dbReference>
<evidence type="ECO:0000256" key="4">
    <source>
        <dbReference type="ARBA" id="ARBA00022692"/>
    </source>
</evidence>
<keyword evidence="9 14" id="KW-0675">Receptor</keyword>
<evidence type="ECO:0000256" key="10">
    <source>
        <dbReference type="ARBA" id="ARBA00023180"/>
    </source>
</evidence>
<evidence type="ECO:0000256" key="3">
    <source>
        <dbReference type="ARBA" id="ARBA00022614"/>
    </source>
</evidence>
<dbReference type="Pfam" id="PF01582">
    <property type="entry name" value="TIR"/>
    <property type="match status" value="1"/>
</dbReference>
<dbReference type="SMART" id="SM00082">
    <property type="entry name" value="LRRCT"/>
    <property type="match status" value="1"/>
</dbReference>
<keyword evidence="15" id="KW-1185">Reference proteome</keyword>
<dbReference type="SMART" id="SM00255">
    <property type="entry name" value="TIR"/>
    <property type="match status" value="1"/>
</dbReference>
<comment type="caution">
    <text evidence="14">The sequence shown here is derived from an EMBL/GenBank/DDBJ whole genome shotgun (WGS) entry which is preliminary data.</text>
</comment>
<evidence type="ECO:0000313" key="15">
    <source>
        <dbReference type="Proteomes" id="UP000596742"/>
    </source>
</evidence>
<feature type="signal peptide" evidence="12">
    <location>
        <begin position="1"/>
        <end position="21"/>
    </location>
</feature>
<dbReference type="SUPFAM" id="SSF52058">
    <property type="entry name" value="L domain-like"/>
    <property type="match status" value="2"/>
</dbReference>
<evidence type="ECO:0000256" key="12">
    <source>
        <dbReference type="SAM" id="SignalP"/>
    </source>
</evidence>
<dbReference type="GO" id="GO:0038023">
    <property type="term" value="F:signaling receptor activity"/>
    <property type="evidence" value="ECO:0007669"/>
    <property type="project" value="TreeGrafter"/>
</dbReference>
<keyword evidence="3" id="KW-0433">Leucine-rich repeat</keyword>
<dbReference type="GO" id="GO:0007165">
    <property type="term" value="P:signal transduction"/>
    <property type="evidence" value="ECO:0007669"/>
    <property type="project" value="InterPro"/>
</dbReference>
<evidence type="ECO:0000256" key="5">
    <source>
        <dbReference type="ARBA" id="ARBA00022729"/>
    </source>
</evidence>
<evidence type="ECO:0000313" key="14">
    <source>
        <dbReference type="EMBL" id="VDH95322.1"/>
    </source>
</evidence>
<feature type="transmembrane region" description="Helical" evidence="11">
    <location>
        <begin position="506"/>
        <end position="529"/>
    </location>
</feature>
<dbReference type="PANTHER" id="PTHR24365:SF530">
    <property type="entry name" value="MSTPROX-RELATED"/>
    <property type="match status" value="1"/>
</dbReference>
<dbReference type="Gene3D" id="3.80.10.10">
    <property type="entry name" value="Ribonuclease Inhibitor"/>
    <property type="match status" value="4"/>
</dbReference>
<evidence type="ECO:0000256" key="11">
    <source>
        <dbReference type="SAM" id="Phobius"/>
    </source>
</evidence>
<evidence type="ECO:0000256" key="6">
    <source>
        <dbReference type="ARBA" id="ARBA00022737"/>
    </source>
</evidence>
<dbReference type="OrthoDB" id="6069546at2759"/>
<dbReference type="SUPFAM" id="SSF52200">
    <property type="entry name" value="Toll/Interleukin receptor TIR domain"/>
    <property type="match status" value="1"/>
</dbReference>
<dbReference type="InterPro" id="IPR000157">
    <property type="entry name" value="TIR_dom"/>
</dbReference>
<protein>
    <submittedName>
        <fullName evidence="14">Toll-like receptor 3</fullName>
    </submittedName>
</protein>
<keyword evidence="8 11" id="KW-0472">Membrane</keyword>
<dbReference type="PROSITE" id="PS51450">
    <property type="entry name" value="LRR"/>
    <property type="match status" value="2"/>
</dbReference>
<accession>A0A8B6BUQ8</accession>
<keyword evidence="10" id="KW-0325">Glycoprotein</keyword>
<dbReference type="InterPro" id="IPR003591">
    <property type="entry name" value="Leu-rich_rpt_typical-subtyp"/>
</dbReference>
<proteinExistence type="inferred from homology"/>
<evidence type="ECO:0000256" key="7">
    <source>
        <dbReference type="ARBA" id="ARBA00022989"/>
    </source>
</evidence>
<keyword evidence="7 11" id="KW-1133">Transmembrane helix</keyword>
<dbReference type="AlphaFoldDB" id="A0A8B6BUQ8"/>
<feature type="domain" description="TIR" evidence="13">
    <location>
        <begin position="559"/>
        <end position="698"/>
    </location>
</feature>